<dbReference type="AlphaFoldDB" id="A0A1L3LT82"/>
<geneLocation type="plasmid" evidence="1 2">
    <name>B</name>
</geneLocation>
<protein>
    <submittedName>
        <fullName evidence="1">Uncharacterized protein</fullName>
    </submittedName>
</protein>
<keyword evidence="1" id="KW-0614">Plasmid</keyword>
<reference evidence="1 2" key="1">
    <citation type="submission" date="2015-10" db="EMBL/GenBank/DDBJ databases">
        <title>Genomic differences between typical nodule nitrogen-fixing rhizobial strains and those coming from bean seeds.</title>
        <authorList>
            <person name="Peralta H."/>
            <person name="Aguilar-Vera A."/>
            <person name="Diaz R."/>
            <person name="Mora Y."/>
            <person name="Martinez-Batallar G."/>
            <person name="Salazar E."/>
            <person name="Vargas-Lagunas C."/>
            <person name="Encarnacion S."/>
            <person name="Girard L."/>
            <person name="Mora J."/>
        </authorList>
    </citation>
    <scope>NUCLEOTIDE SEQUENCE [LARGE SCALE GENOMIC DNA]</scope>
    <source>
        <strain evidence="1 2">CFNEI 73</strain>
        <plasmid evidence="1 2">B</plasmid>
    </source>
</reference>
<dbReference type="KEGG" id="same:SAMCFNEI73_pB0101"/>
<accession>A0A1L3LT82</accession>
<sequence>MDFERRHVLGNLLRDEYQELFEGPVFREIADRMNGKDGFLLCRVCEFAEAKK</sequence>
<dbReference type="Proteomes" id="UP000182306">
    <property type="component" value="Plasmid B"/>
</dbReference>
<organism evidence="1 2">
    <name type="scientific">Sinorhizobium americanum</name>
    <dbReference type="NCBI Taxonomy" id="194963"/>
    <lineage>
        <taxon>Bacteria</taxon>
        <taxon>Pseudomonadati</taxon>
        <taxon>Pseudomonadota</taxon>
        <taxon>Alphaproteobacteria</taxon>
        <taxon>Hyphomicrobiales</taxon>
        <taxon>Rhizobiaceae</taxon>
        <taxon>Sinorhizobium/Ensifer group</taxon>
        <taxon>Sinorhizobium</taxon>
    </lineage>
</organism>
<evidence type="ECO:0000313" key="1">
    <source>
        <dbReference type="EMBL" id="APG93301.1"/>
    </source>
</evidence>
<proteinExistence type="predicted"/>
<keyword evidence="2" id="KW-1185">Reference proteome</keyword>
<gene>
    <name evidence="1" type="ORF">SAMCFNEI73_pB0101</name>
</gene>
<name>A0A1L3LT82_9HYPH</name>
<evidence type="ECO:0000313" key="2">
    <source>
        <dbReference type="Proteomes" id="UP000182306"/>
    </source>
</evidence>
<dbReference type="EMBL" id="CP013109">
    <property type="protein sequence ID" value="APG93301.1"/>
    <property type="molecule type" value="Genomic_DNA"/>
</dbReference>